<proteinExistence type="predicted"/>
<comment type="caution">
    <text evidence="3">The sequence shown here is derived from an EMBL/GenBank/DDBJ whole genome shotgun (WGS) entry which is preliminary data.</text>
</comment>
<dbReference type="Pfam" id="PF08486">
    <property type="entry name" value="SpoIID"/>
    <property type="match status" value="1"/>
</dbReference>
<evidence type="ECO:0000259" key="2">
    <source>
        <dbReference type="Pfam" id="PF08486"/>
    </source>
</evidence>
<protein>
    <submittedName>
        <fullName evidence="3">SpoIID/LytB domain-containing protein</fullName>
    </submittedName>
</protein>
<organism evidence="3 4">
    <name type="scientific">Metabacillus herbersteinensis</name>
    <dbReference type="NCBI Taxonomy" id="283816"/>
    <lineage>
        <taxon>Bacteria</taxon>
        <taxon>Bacillati</taxon>
        <taxon>Bacillota</taxon>
        <taxon>Bacilli</taxon>
        <taxon>Bacillales</taxon>
        <taxon>Bacillaceae</taxon>
        <taxon>Metabacillus</taxon>
    </lineage>
</organism>
<feature type="signal peptide" evidence="1">
    <location>
        <begin position="1"/>
        <end position="24"/>
    </location>
</feature>
<dbReference type="InterPro" id="IPR051922">
    <property type="entry name" value="Bact_Sporulation_Assoc"/>
</dbReference>
<feature type="domain" description="Sporulation stage II protein D amidase enhancer LytB N-terminal" evidence="2">
    <location>
        <begin position="202"/>
        <end position="282"/>
    </location>
</feature>
<dbReference type="NCBIfam" id="TIGR02669">
    <property type="entry name" value="SpoIID_LytB"/>
    <property type="match status" value="1"/>
</dbReference>
<gene>
    <name evidence="3" type="ORF">ACFFIX_12365</name>
</gene>
<evidence type="ECO:0000313" key="3">
    <source>
        <dbReference type="EMBL" id="MFC0272229.1"/>
    </source>
</evidence>
<feature type="chain" id="PRO_5047341481" evidence="1">
    <location>
        <begin position="25"/>
        <end position="510"/>
    </location>
</feature>
<keyword evidence="1" id="KW-0732">Signal</keyword>
<dbReference type="InterPro" id="IPR013693">
    <property type="entry name" value="SpoIID/LytB_N"/>
</dbReference>
<accession>A0ABV6GGC7</accession>
<dbReference type="PANTHER" id="PTHR30032:SF4">
    <property type="entry name" value="AMIDASE ENHANCER"/>
    <property type="match status" value="1"/>
</dbReference>
<reference evidence="3 4" key="1">
    <citation type="submission" date="2024-09" db="EMBL/GenBank/DDBJ databases">
        <authorList>
            <person name="Sun Q."/>
            <person name="Mori K."/>
        </authorList>
    </citation>
    <scope>NUCLEOTIDE SEQUENCE [LARGE SCALE GENOMIC DNA]</scope>
    <source>
        <strain evidence="3 4">CCM 7228</strain>
    </source>
</reference>
<dbReference type="InterPro" id="IPR013486">
    <property type="entry name" value="SpoIID/LytB"/>
</dbReference>
<sequence length="510" mass="55803">MLKKLLALSSLCFSVLLFVDVAKADVQDVPHLNAVSVEIYNKDAVTLNLNGLYFINNKSTNESILVKPQSNLSLNKNSGIISASFGAFNLSSNTQFSINEVSLINSVTNKLIVFTGTVGAKTAANSSNPDVVKYYNGEAAEYMGTYGSDWYIIKSIKGAYAGKNLAIPKNSNVAIMDVPSTNLLKVDNNKQYRGNIHFNINSQVINTLSIENYLKGVVPNEMPASWHPEALKSQAIAARSYAHVKSRRGILTRTVSSQVYNGYTSEDSRSNKAIDDTAGKVVKSGNSVIETFFHSTSGGRTANVGDVWNSNQSSFPYLVTREDKFENSPHSTWVNSFRSRTILNTFGYDNATVLYDIQIGEKGANGEVGAVTLVTSKGTKTIEGNELTIRKLFPIEGFYGMLKSNWFDLAFTKQYQVQTNNGITDQFAVNGQTVQLANITQPLVSDQVSIQTLEGVITKDTDPASITLEGKGWGHRIGMSQYGAKGYAENGWTYDQILKHYFFGTTIGSL</sequence>
<name>A0ABV6GGC7_9BACI</name>
<dbReference type="Proteomes" id="UP001589854">
    <property type="component" value="Unassembled WGS sequence"/>
</dbReference>
<keyword evidence="4" id="KW-1185">Reference proteome</keyword>
<dbReference type="RefSeq" id="WP_378934335.1">
    <property type="nucleotide sequence ID" value="NZ_JBHLVO010000009.1"/>
</dbReference>
<dbReference type="EMBL" id="JBHLVO010000009">
    <property type="protein sequence ID" value="MFC0272229.1"/>
    <property type="molecule type" value="Genomic_DNA"/>
</dbReference>
<evidence type="ECO:0000313" key="4">
    <source>
        <dbReference type="Proteomes" id="UP001589854"/>
    </source>
</evidence>
<evidence type="ECO:0000256" key="1">
    <source>
        <dbReference type="SAM" id="SignalP"/>
    </source>
</evidence>
<dbReference type="PANTHER" id="PTHR30032">
    <property type="entry name" value="N-ACETYLMURAMOYL-L-ALANINE AMIDASE-RELATED"/>
    <property type="match status" value="1"/>
</dbReference>